<accession>A0AAP2DJ87</accession>
<reference evidence="2 3" key="1">
    <citation type="submission" date="2021-05" db="EMBL/GenBank/DDBJ databases">
        <title>A Polyphasic approach of four new species of the genus Ohtaekwangia: Ohtaekwangia histidinii sp. nov., Ohtaekwangia cretensis sp. nov., Ohtaekwangia indiensis sp. nov., Ohtaekwangia reichenbachii sp. nov. from diverse environment.</title>
        <authorList>
            <person name="Octaviana S."/>
        </authorList>
    </citation>
    <scope>NUCLEOTIDE SEQUENCE [LARGE SCALE GENOMIC DNA]</scope>
    <source>
        <strain evidence="2 3">PWU4</strain>
    </source>
</reference>
<dbReference type="Pfam" id="PF21956">
    <property type="entry name" value="DUF6922"/>
    <property type="match status" value="1"/>
</dbReference>
<evidence type="ECO:0000313" key="3">
    <source>
        <dbReference type="Proteomes" id="UP001319200"/>
    </source>
</evidence>
<dbReference type="RefSeq" id="WP_254163221.1">
    <property type="nucleotide sequence ID" value="NZ_JAHESF010000008.1"/>
</dbReference>
<evidence type="ECO:0000259" key="1">
    <source>
        <dbReference type="Pfam" id="PF21956"/>
    </source>
</evidence>
<organism evidence="2 3">
    <name type="scientific">Chryseosolibacter histidini</name>
    <dbReference type="NCBI Taxonomy" id="2782349"/>
    <lineage>
        <taxon>Bacteria</taxon>
        <taxon>Pseudomonadati</taxon>
        <taxon>Bacteroidota</taxon>
        <taxon>Cytophagia</taxon>
        <taxon>Cytophagales</taxon>
        <taxon>Chryseotaleaceae</taxon>
        <taxon>Chryseosolibacter</taxon>
    </lineage>
</organism>
<dbReference type="EMBL" id="JAHESF010000008">
    <property type="protein sequence ID" value="MBT1697351.1"/>
    <property type="molecule type" value="Genomic_DNA"/>
</dbReference>
<evidence type="ECO:0000313" key="2">
    <source>
        <dbReference type="EMBL" id="MBT1697351.1"/>
    </source>
</evidence>
<dbReference type="Proteomes" id="UP001319200">
    <property type="component" value="Unassembled WGS sequence"/>
</dbReference>
<dbReference type="AlphaFoldDB" id="A0AAP2DJ87"/>
<feature type="domain" description="DUF6922" evidence="1">
    <location>
        <begin position="17"/>
        <end position="69"/>
    </location>
</feature>
<sequence length="95" mass="11248">MEDMSGDAILKTPLVQRKELFWDISPERVETVLRENDDWAIVRIFEYGKIADIFDAIEFYGPQKTARVLSREKLRPTARVMAYLFLNVDPEHRYL</sequence>
<proteinExistence type="predicted"/>
<protein>
    <recommendedName>
        <fullName evidence="1">DUF6922 domain-containing protein</fullName>
    </recommendedName>
</protein>
<dbReference type="InterPro" id="IPR053830">
    <property type="entry name" value="DUF6922"/>
</dbReference>
<gene>
    <name evidence="2" type="ORF">KK083_10715</name>
</gene>
<comment type="caution">
    <text evidence="2">The sequence shown here is derived from an EMBL/GenBank/DDBJ whole genome shotgun (WGS) entry which is preliminary data.</text>
</comment>
<name>A0AAP2DJ87_9BACT</name>
<keyword evidence="3" id="KW-1185">Reference proteome</keyword>